<sequence length="78" mass="9139">MNIKNCSLARFRIPAQDRQRGSRRPRVAEKRRSFEEGYRGGPDSKTQKPHPACSRVGLFLLCVHITELLTRFQDERLR</sequence>
<reference evidence="2 3" key="1">
    <citation type="journal article" date="2011" name="J. Bacteriol.">
        <title>Complete genome sequence of a beneficial plant root-associated bacterium, Pseudomonas brassicacearum.</title>
        <authorList>
            <person name="Ortet P."/>
            <person name="Barakat M."/>
            <person name="Lalaouna D."/>
            <person name="Fochesato S."/>
            <person name="Barbe V."/>
            <person name="Vacherie B."/>
            <person name="Santaella C."/>
            <person name="Heulin T."/>
            <person name="Achouak W."/>
        </authorList>
    </citation>
    <scope>NUCLEOTIDE SEQUENCE [LARGE SCALE GENOMIC DNA]</scope>
    <source>
        <strain evidence="2 3">NFM421</strain>
    </source>
</reference>
<evidence type="ECO:0000313" key="2">
    <source>
        <dbReference type="EMBL" id="AEA71924.1"/>
    </source>
</evidence>
<dbReference type="EMBL" id="CP002585">
    <property type="protein sequence ID" value="AEA71924.1"/>
    <property type="molecule type" value="Genomic_DNA"/>
</dbReference>
<proteinExistence type="predicted"/>
<reference key="2">
    <citation type="submission" date="2011-03" db="EMBL/GenBank/DDBJ databases">
        <title>Complete Genome Sequence of a beneficial plant roots-associated bacterium Pseudomonas brassicacearum.</title>
        <authorList>
            <person name="Ortet P."/>
            <person name="Barakat M."/>
            <person name="Lalaouna D."/>
            <person name="Fochesato S."/>
            <person name="Barbe V."/>
            <person name="Santaella C."/>
            <person name="Heulin T."/>
            <person name="Achouak W."/>
        </authorList>
    </citation>
    <scope>NUCLEOTIDE SEQUENCE</scope>
    <source>
        <strain>NFM421</strain>
    </source>
</reference>
<feature type="compositionally biased region" description="Basic and acidic residues" evidence="1">
    <location>
        <begin position="15"/>
        <end position="38"/>
    </location>
</feature>
<dbReference type="HOGENOM" id="CLU_2619302_0_0_6"/>
<protein>
    <submittedName>
        <fullName evidence="2">Uncharacterized protein</fullName>
    </submittedName>
</protein>
<dbReference type="Proteomes" id="UP000006692">
    <property type="component" value="Chromosome"/>
</dbReference>
<accession>F2K6J7</accession>
<evidence type="ECO:0000256" key="1">
    <source>
        <dbReference type="SAM" id="MobiDB-lite"/>
    </source>
</evidence>
<organism evidence="2 3">
    <name type="scientific">Pseudomonas brassicacearum (strain NFM421)</name>
    <dbReference type="NCBI Taxonomy" id="994484"/>
    <lineage>
        <taxon>Bacteria</taxon>
        <taxon>Pseudomonadati</taxon>
        <taxon>Pseudomonadota</taxon>
        <taxon>Gammaproteobacteria</taxon>
        <taxon>Pseudomonadales</taxon>
        <taxon>Pseudomonadaceae</taxon>
        <taxon>Pseudomonas</taxon>
    </lineage>
</organism>
<dbReference type="STRING" id="994484.PSEBR_m1698"/>
<gene>
    <name evidence="2" type="ORF">PSEBR_m1698</name>
</gene>
<dbReference type="KEGG" id="pba:PSEBR_m1698"/>
<evidence type="ECO:0000313" key="3">
    <source>
        <dbReference type="Proteomes" id="UP000006692"/>
    </source>
</evidence>
<dbReference type="AlphaFoldDB" id="F2K6J7"/>
<name>F2K6J7_PSEBN</name>
<feature type="region of interest" description="Disordered" evidence="1">
    <location>
        <begin position="14"/>
        <end position="50"/>
    </location>
</feature>